<evidence type="ECO:0000256" key="1">
    <source>
        <dbReference type="ARBA" id="ARBA00003365"/>
    </source>
</evidence>
<keyword evidence="6 9" id="KW-0057">Aromatic amino acid biosynthesis</keyword>
<dbReference type="PANTHER" id="PTHR43406:SF1">
    <property type="entry name" value="TRYPTOPHAN SYNTHASE ALPHA CHAIN, CHLOROPLASTIC"/>
    <property type="match status" value="1"/>
</dbReference>
<dbReference type="InterPro" id="IPR013785">
    <property type="entry name" value="Aldolase_TIM"/>
</dbReference>
<evidence type="ECO:0000256" key="9">
    <source>
        <dbReference type="HAMAP-Rule" id="MF_00131"/>
    </source>
</evidence>
<dbReference type="HAMAP" id="MF_00131">
    <property type="entry name" value="Trp_synth_alpha"/>
    <property type="match status" value="1"/>
</dbReference>
<gene>
    <name evidence="9" type="primary">trpA</name>
    <name evidence="11" type="ORF">DBW96_00320</name>
</gene>
<comment type="catalytic activity">
    <reaction evidence="8 9">
        <text>(1S,2R)-1-C-(indol-3-yl)glycerol 3-phosphate + L-serine = D-glyceraldehyde 3-phosphate + L-tryptophan + H2O</text>
        <dbReference type="Rhea" id="RHEA:10532"/>
        <dbReference type="ChEBI" id="CHEBI:15377"/>
        <dbReference type="ChEBI" id="CHEBI:33384"/>
        <dbReference type="ChEBI" id="CHEBI:57912"/>
        <dbReference type="ChEBI" id="CHEBI:58866"/>
        <dbReference type="ChEBI" id="CHEBI:59776"/>
        <dbReference type="EC" id="4.2.1.20"/>
    </reaction>
</comment>
<protein>
    <recommendedName>
        <fullName evidence="9">Tryptophan synthase alpha chain</fullName>
        <ecNumber evidence="9">4.2.1.20</ecNumber>
    </recommendedName>
</protein>
<evidence type="ECO:0000256" key="8">
    <source>
        <dbReference type="ARBA" id="ARBA00049047"/>
    </source>
</evidence>
<organism evidence="11 12">
    <name type="scientific">SAR86 cluster bacterium</name>
    <dbReference type="NCBI Taxonomy" id="2030880"/>
    <lineage>
        <taxon>Bacteria</taxon>
        <taxon>Pseudomonadati</taxon>
        <taxon>Pseudomonadota</taxon>
        <taxon>Gammaproteobacteria</taxon>
        <taxon>SAR86 cluster</taxon>
    </lineage>
</organism>
<dbReference type="InterPro" id="IPR011060">
    <property type="entry name" value="RibuloseP-bd_barrel"/>
</dbReference>
<dbReference type="PROSITE" id="PS00167">
    <property type="entry name" value="TRP_SYNTHASE_ALPHA"/>
    <property type="match status" value="1"/>
</dbReference>
<evidence type="ECO:0000256" key="7">
    <source>
        <dbReference type="ARBA" id="ARBA00023239"/>
    </source>
</evidence>
<keyword evidence="5 9" id="KW-0822">Tryptophan biosynthesis</keyword>
<evidence type="ECO:0000256" key="6">
    <source>
        <dbReference type="ARBA" id="ARBA00023141"/>
    </source>
</evidence>
<dbReference type="Proteomes" id="UP000253307">
    <property type="component" value="Unassembled WGS sequence"/>
</dbReference>
<name>A0A368C187_9GAMM</name>
<dbReference type="Gene3D" id="3.20.20.70">
    <property type="entry name" value="Aldolase class I"/>
    <property type="match status" value="1"/>
</dbReference>
<accession>A0A368C187</accession>
<feature type="active site" description="Proton acceptor" evidence="9">
    <location>
        <position position="60"/>
    </location>
</feature>
<dbReference type="FunFam" id="3.20.20.70:FF:000037">
    <property type="entry name" value="Tryptophan synthase alpha chain"/>
    <property type="match status" value="1"/>
</dbReference>
<comment type="pathway">
    <text evidence="2 9">Amino-acid biosynthesis; L-tryptophan biosynthesis; L-tryptophan from chorismate: step 5/5.</text>
</comment>
<keyword evidence="7 9" id="KW-0456">Lyase</keyword>
<comment type="function">
    <text evidence="1 9">The alpha subunit is responsible for the aldol cleavage of indoleglycerol phosphate to indole and glyceraldehyde 3-phosphate.</text>
</comment>
<comment type="subunit">
    <text evidence="3 9">Tetramer of two alpha and two beta chains.</text>
</comment>
<dbReference type="CDD" id="cd04724">
    <property type="entry name" value="Tryptophan_synthase_alpha"/>
    <property type="match status" value="1"/>
</dbReference>
<dbReference type="GO" id="GO:0005829">
    <property type="term" value="C:cytosol"/>
    <property type="evidence" value="ECO:0007669"/>
    <property type="project" value="TreeGrafter"/>
</dbReference>
<dbReference type="EC" id="4.2.1.20" evidence="9"/>
<keyword evidence="4 9" id="KW-0028">Amino-acid biosynthesis</keyword>
<proteinExistence type="inferred from homology"/>
<evidence type="ECO:0000256" key="5">
    <source>
        <dbReference type="ARBA" id="ARBA00022822"/>
    </source>
</evidence>
<comment type="similarity">
    <text evidence="9 10">Belongs to the TrpA family.</text>
</comment>
<dbReference type="SUPFAM" id="SSF51366">
    <property type="entry name" value="Ribulose-phoshate binding barrel"/>
    <property type="match status" value="1"/>
</dbReference>
<sequence>MNRIEKQLVENKKNNIKSLIAYLVAGDPNMDDTLSLMHGFVDAGVDVIEVGVPFSDPIAEGPIIQSAHDRSLANKTSFEGIIDLISNFRKKNTNTPIVLMGYLNSFLKNQKAFSRFDDVGIDGVLIVDAPGEYSLKDLGISNANVVSISLVSPTTTKERTKKICNASSGFIYYVTLKGVTGSSNVNLEEIKSNVIDLQKNTDLPVMAGFGIKNKEQAESISKVADGVVIGSYLVESIFQAKKTTDYKKIYNYLSEIKSVINK</sequence>
<evidence type="ECO:0000256" key="3">
    <source>
        <dbReference type="ARBA" id="ARBA00011270"/>
    </source>
</evidence>
<evidence type="ECO:0000313" key="12">
    <source>
        <dbReference type="Proteomes" id="UP000253307"/>
    </source>
</evidence>
<dbReference type="PANTHER" id="PTHR43406">
    <property type="entry name" value="TRYPTOPHAN SYNTHASE, ALPHA CHAIN"/>
    <property type="match status" value="1"/>
</dbReference>
<dbReference type="NCBIfam" id="TIGR00262">
    <property type="entry name" value="trpA"/>
    <property type="match status" value="1"/>
</dbReference>
<dbReference type="InterPro" id="IPR018204">
    <property type="entry name" value="Trp_synthase_alpha_AS"/>
</dbReference>
<dbReference type="Pfam" id="PF00290">
    <property type="entry name" value="Trp_syntA"/>
    <property type="match status" value="1"/>
</dbReference>
<dbReference type="EMBL" id="QOPE01000001">
    <property type="protein sequence ID" value="RCL42884.1"/>
    <property type="molecule type" value="Genomic_DNA"/>
</dbReference>
<comment type="caution">
    <text evidence="11">The sequence shown here is derived from an EMBL/GenBank/DDBJ whole genome shotgun (WGS) entry which is preliminary data.</text>
</comment>
<evidence type="ECO:0000313" key="11">
    <source>
        <dbReference type="EMBL" id="RCL42884.1"/>
    </source>
</evidence>
<evidence type="ECO:0000256" key="2">
    <source>
        <dbReference type="ARBA" id="ARBA00004733"/>
    </source>
</evidence>
<dbReference type="InterPro" id="IPR002028">
    <property type="entry name" value="Trp_synthase_suA"/>
</dbReference>
<evidence type="ECO:0000256" key="4">
    <source>
        <dbReference type="ARBA" id="ARBA00022605"/>
    </source>
</evidence>
<dbReference type="AlphaFoldDB" id="A0A368C187"/>
<feature type="active site" description="Proton acceptor" evidence="9">
    <location>
        <position position="49"/>
    </location>
</feature>
<reference evidence="11 12" key="1">
    <citation type="journal article" date="2018" name="Microbiome">
        <title>Fine metagenomic profile of the Mediterranean stratified and mixed water columns revealed by assembly and recruitment.</title>
        <authorList>
            <person name="Haro-Moreno J.M."/>
            <person name="Lopez-Perez M."/>
            <person name="De La Torre J.R."/>
            <person name="Picazo A."/>
            <person name="Camacho A."/>
            <person name="Rodriguez-Valera F."/>
        </authorList>
    </citation>
    <scope>NUCLEOTIDE SEQUENCE [LARGE SCALE GENOMIC DNA]</scope>
    <source>
        <strain evidence="11">MED-G82</strain>
    </source>
</reference>
<evidence type="ECO:0000256" key="10">
    <source>
        <dbReference type="RuleBase" id="RU003662"/>
    </source>
</evidence>
<dbReference type="UniPathway" id="UPA00035">
    <property type="reaction ID" value="UER00044"/>
</dbReference>
<dbReference type="GO" id="GO:0004834">
    <property type="term" value="F:tryptophan synthase activity"/>
    <property type="evidence" value="ECO:0007669"/>
    <property type="project" value="UniProtKB-UniRule"/>
</dbReference>